<name>A0AAW2H972_9NEOP</name>
<protein>
    <submittedName>
        <fullName evidence="1">Uncharacterized protein</fullName>
    </submittedName>
</protein>
<dbReference type="AlphaFoldDB" id="A0AAW2H972"/>
<comment type="caution">
    <text evidence="1">The sequence shown here is derived from an EMBL/GenBank/DDBJ whole genome shotgun (WGS) entry which is preliminary data.</text>
</comment>
<dbReference type="EMBL" id="JARGDH010000005">
    <property type="protein sequence ID" value="KAL0266254.1"/>
    <property type="molecule type" value="Genomic_DNA"/>
</dbReference>
<reference evidence="1" key="1">
    <citation type="journal article" date="2024" name="Gigascience">
        <title>Chromosome-level genome of the poultry shaft louse Menopon gallinae provides insight into the host-switching and adaptive evolution of parasitic lice.</title>
        <authorList>
            <person name="Xu Y."/>
            <person name="Ma L."/>
            <person name="Liu S."/>
            <person name="Liang Y."/>
            <person name="Liu Q."/>
            <person name="He Z."/>
            <person name="Tian L."/>
            <person name="Duan Y."/>
            <person name="Cai W."/>
            <person name="Li H."/>
            <person name="Song F."/>
        </authorList>
    </citation>
    <scope>NUCLEOTIDE SEQUENCE</scope>
    <source>
        <strain evidence="1">Cailab_2023a</strain>
    </source>
</reference>
<sequence>MQQLRRSMVRRAEPSREAKLGIYRAVYVPVLTYGHQVWVMTERTRSRIRAAEMRFLRAVAGVTRIDRCRNAAIREGLQVEPVTPGSLQEIAEDRAVWRSLVASLTPRP</sequence>
<evidence type="ECO:0000313" key="1">
    <source>
        <dbReference type="EMBL" id="KAL0266254.1"/>
    </source>
</evidence>
<gene>
    <name evidence="1" type="ORF">PYX00_008851</name>
</gene>
<accession>A0AAW2H972</accession>
<organism evidence="1">
    <name type="scientific">Menopon gallinae</name>
    <name type="common">poultry shaft louse</name>
    <dbReference type="NCBI Taxonomy" id="328185"/>
    <lineage>
        <taxon>Eukaryota</taxon>
        <taxon>Metazoa</taxon>
        <taxon>Ecdysozoa</taxon>
        <taxon>Arthropoda</taxon>
        <taxon>Hexapoda</taxon>
        <taxon>Insecta</taxon>
        <taxon>Pterygota</taxon>
        <taxon>Neoptera</taxon>
        <taxon>Paraneoptera</taxon>
        <taxon>Psocodea</taxon>
        <taxon>Troctomorpha</taxon>
        <taxon>Phthiraptera</taxon>
        <taxon>Amblycera</taxon>
        <taxon>Menoponidae</taxon>
        <taxon>Menopon</taxon>
    </lineage>
</organism>
<proteinExistence type="predicted"/>